<evidence type="ECO:0000313" key="3">
    <source>
        <dbReference type="Proteomes" id="UP001159363"/>
    </source>
</evidence>
<sequence length="242" mass="27387">MKGKRNVMSVTAKERGETVTVIARVSATVFLPPFEFRDNLPPGSVVFMSDSGYITIELFRKFLEHFVTHKPQGKKTNLLVLDGPSTHVSDPDILQFAVDKNIIMISIPPHTPHYIQPLDRSFFRSLKIHYYDACNSWIKQNPTRSITKLQFGMLLPQAWGKACSVENGVTCGLVPFNPGAISESVFSPSECFQMTESETPAESSCAPLQEYCRRSHQAYAIRAHKENEREERHEHCKTEEGK</sequence>
<feature type="non-terminal residue" evidence="2">
    <location>
        <position position="242"/>
    </location>
</feature>
<organism evidence="2 3">
    <name type="scientific">Dryococelus australis</name>
    <dbReference type="NCBI Taxonomy" id="614101"/>
    <lineage>
        <taxon>Eukaryota</taxon>
        <taxon>Metazoa</taxon>
        <taxon>Ecdysozoa</taxon>
        <taxon>Arthropoda</taxon>
        <taxon>Hexapoda</taxon>
        <taxon>Insecta</taxon>
        <taxon>Pterygota</taxon>
        <taxon>Neoptera</taxon>
        <taxon>Polyneoptera</taxon>
        <taxon>Phasmatodea</taxon>
        <taxon>Verophasmatodea</taxon>
        <taxon>Anareolatae</taxon>
        <taxon>Phasmatidae</taxon>
        <taxon>Eurycanthinae</taxon>
        <taxon>Dryococelus</taxon>
    </lineage>
</organism>
<gene>
    <name evidence="2" type="ORF">PR048_006190</name>
</gene>
<evidence type="ECO:0000313" key="2">
    <source>
        <dbReference type="EMBL" id="KAJ8893590.1"/>
    </source>
</evidence>
<feature type="domain" description="DDE-1" evidence="1">
    <location>
        <begin position="47"/>
        <end position="144"/>
    </location>
</feature>
<protein>
    <recommendedName>
        <fullName evidence="1">DDE-1 domain-containing protein</fullName>
    </recommendedName>
</protein>
<accession>A0ABQ9IBI1</accession>
<comment type="caution">
    <text evidence="2">The sequence shown here is derived from an EMBL/GenBank/DDBJ whole genome shotgun (WGS) entry which is preliminary data.</text>
</comment>
<evidence type="ECO:0000259" key="1">
    <source>
        <dbReference type="Pfam" id="PF03184"/>
    </source>
</evidence>
<dbReference type="EMBL" id="JARBHB010000002">
    <property type="protein sequence ID" value="KAJ8893590.1"/>
    <property type="molecule type" value="Genomic_DNA"/>
</dbReference>
<dbReference type="PANTHER" id="PTHR19303">
    <property type="entry name" value="TRANSPOSON"/>
    <property type="match status" value="1"/>
</dbReference>
<dbReference type="InterPro" id="IPR050863">
    <property type="entry name" value="CenT-Element_Derived"/>
</dbReference>
<dbReference type="Pfam" id="PF03184">
    <property type="entry name" value="DDE_1"/>
    <property type="match status" value="1"/>
</dbReference>
<dbReference type="PANTHER" id="PTHR19303:SF74">
    <property type="entry name" value="POGO TRANSPOSABLE ELEMENT WITH KRAB DOMAIN"/>
    <property type="match status" value="1"/>
</dbReference>
<dbReference type="InterPro" id="IPR004875">
    <property type="entry name" value="DDE_SF_endonuclease_dom"/>
</dbReference>
<dbReference type="Proteomes" id="UP001159363">
    <property type="component" value="Chromosome 2"/>
</dbReference>
<reference evidence="2 3" key="1">
    <citation type="submission" date="2023-02" db="EMBL/GenBank/DDBJ databases">
        <title>LHISI_Scaffold_Assembly.</title>
        <authorList>
            <person name="Stuart O.P."/>
            <person name="Cleave R."/>
            <person name="Magrath M.J.L."/>
            <person name="Mikheyev A.S."/>
        </authorList>
    </citation>
    <scope>NUCLEOTIDE SEQUENCE [LARGE SCALE GENOMIC DNA]</scope>
    <source>
        <strain evidence="2">Daus_M_001</strain>
        <tissue evidence="2">Leg muscle</tissue>
    </source>
</reference>
<proteinExistence type="predicted"/>
<name>A0ABQ9IBI1_9NEOP</name>
<keyword evidence="3" id="KW-1185">Reference proteome</keyword>